<dbReference type="Gene3D" id="3.40.50.880">
    <property type="match status" value="1"/>
</dbReference>
<dbReference type="PANTHER" id="PTHR21343:SF9">
    <property type="entry name" value="LIPID II ISOGLUTAMINYL SYNTHASE (GLUTAMINE-HYDROLYZING) SUBUNIT GATD"/>
    <property type="match status" value="1"/>
</dbReference>
<feature type="domain" description="CobB/CobQ-like glutamine amidotransferase" evidence="2">
    <location>
        <begin position="6"/>
        <end position="198"/>
    </location>
</feature>
<accession>A0A6J6PIP0</accession>
<dbReference type="Pfam" id="PF07685">
    <property type="entry name" value="GATase_3"/>
    <property type="match status" value="1"/>
</dbReference>
<dbReference type="PANTHER" id="PTHR21343">
    <property type="entry name" value="DETHIOBIOTIN SYNTHETASE"/>
    <property type="match status" value="1"/>
</dbReference>
<dbReference type="AlphaFoldDB" id="A0A6J6PIP0"/>
<gene>
    <name evidence="3" type="ORF">UFOPK2598_00337</name>
</gene>
<proteinExistence type="inferred from homology"/>
<evidence type="ECO:0000256" key="1">
    <source>
        <dbReference type="ARBA" id="ARBA00022962"/>
    </source>
</evidence>
<name>A0A6J6PIP0_9ZZZZ</name>
<sequence>MSQIRIVRIHNELLGTYGDQGNAEVLEFRAKFHGITANIIDVSYNDDLPTNGDIYLLGGAEDSAQLLSLEALQRGDNLNILNFAIERGAVILAVCAGFQIIGNSFVANGREVQGLGLLDVVSVPGEKRLVGDIKTTSTVLGFELTGFENHMGRTILGSTAQAFGKVVAGHGNGDSKYDGAVNGNIFGTYMHGPILARNPEFADLLLTRATGRKYAQITDPLALKYATWRRKVI</sequence>
<keyword evidence="1" id="KW-0315">Glutamine amidotransferase</keyword>
<dbReference type="GO" id="GO:0004359">
    <property type="term" value="F:glutaminase activity"/>
    <property type="evidence" value="ECO:0007669"/>
    <property type="project" value="InterPro"/>
</dbReference>
<protein>
    <submittedName>
        <fullName evidence="3">Unannotated protein</fullName>
    </submittedName>
</protein>
<dbReference type="InterPro" id="IPR011698">
    <property type="entry name" value="GATase_3"/>
</dbReference>
<dbReference type="EMBL" id="CAEZXV010000019">
    <property type="protein sequence ID" value="CAB4696318.1"/>
    <property type="molecule type" value="Genomic_DNA"/>
</dbReference>
<organism evidence="3">
    <name type="scientific">freshwater metagenome</name>
    <dbReference type="NCBI Taxonomy" id="449393"/>
    <lineage>
        <taxon>unclassified sequences</taxon>
        <taxon>metagenomes</taxon>
        <taxon>ecological metagenomes</taxon>
    </lineage>
</organism>
<dbReference type="GO" id="GO:0009236">
    <property type="term" value="P:cobalamin biosynthetic process"/>
    <property type="evidence" value="ECO:0007669"/>
    <property type="project" value="InterPro"/>
</dbReference>
<dbReference type="InterPro" id="IPR033949">
    <property type="entry name" value="CobQ_GATase1"/>
</dbReference>
<evidence type="ECO:0000259" key="2">
    <source>
        <dbReference type="Pfam" id="PF07685"/>
    </source>
</evidence>
<dbReference type="InterPro" id="IPR029062">
    <property type="entry name" value="Class_I_gatase-like"/>
</dbReference>
<dbReference type="CDD" id="cd01750">
    <property type="entry name" value="GATase1_CobQ"/>
    <property type="match status" value="1"/>
</dbReference>
<evidence type="ECO:0000313" key="3">
    <source>
        <dbReference type="EMBL" id="CAB4696318.1"/>
    </source>
</evidence>
<reference evidence="3" key="1">
    <citation type="submission" date="2020-05" db="EMBL/GenBank/DDBJ databases">
        <authorList>
            <person name="Chiriac C."/>
            <person name="Salcher M."/>
            <person name="Ghai R."/>
            <person name="Kavagutti S V."/>
        </authorList>
    </citation>
    <scope>NUCLEOTIDE SEQUENCE</scope>
</reference>
<dbReference type="HAMAP" id="MF_02213">
    <property type="entry name" value="Lipid_II_synth_GatD"/>
    <property type="match status" value="1"/>
</dbReference>
<dbReference type="PROSITE" id="PS51274">
    <property type="entry name" value="GATASE_COBBQ"/>
    <property type="match status" value="1"/>
</dbReference>
<dbReference type="SUPFAM" id="SSF52317">
    <property type="entry name" value="Class I glutamine amidotransferase-like"/>
    <property type="match status" value="1"/>
</dbReference>
<dbReference type="InterPro" id="IPR043702">
    <property type="entry name" value="Lipid_II_synth_GatD"/>
</dbReference>
<dbReference type="GO" id="GO:0071555">
    <property type="term" value="P:cell wall organization"/>
    <property type="evidence" value="ECO:0007669"/>
    <property type="project" value="InterPro"/>
</dbReference>